<organism evidence="7 8">
    <name type="scientific">Subdoligranulum variabile</name>
    <dbReference type="NCBI Taxonomy" id="214851"/>
    <lineage>
        <taxon>Bacteria</taxon>
        <taxon>Bacillati</taxon>
        <taxon>Bacillota</taxon>
        <taxon>Clostridia</taxon>
        <taxon>Eubacteriales</taxon>
        <taxon>Oscillospiraceae</taxon>
        <taxon>Subdoligranulum</taxon>
    </lineage>
</organism>
<keyword evidence="5 6" id="KW-0472">Membrane</keyword>
<feature type="transmembrane region" description="Helical" evidence="6">
    <location>
        <begin position="239"/>
        <end position="261"/>
    </location>
</feature>
<reference evidence="7" key="1">
    <citation type="submission" date="2021-02" db="EMBL/GenBank/DDBJ databases">
        <title>Infant gut strain persistence is associated with maternal origin, phylogeny, and functional potential including surface adhesion and iron acquisition.</title>
        <authorList>
            <person name="Lou Y.C."/>
        </authorList>
    </citation>
    <scope>NUCLEOTIDE SEQUENCE</scope>
    <source>
        <strain evidence="7">L3_101_000M1_dasL3_101_000M1_concoct_87</strain>
    </source>
</reference>
<dbReference type="Proteomes" id="UP000759273">
    <property type="component" value="Unassembled WGS sequence"/>
</dbReference>
<dbReference type="Pfam" id="PF02361">
    <property type="entry name" value="CbiQ"/>
    <property type="match status" value="1"/>
</dbReference>
<dbReference type="PANTHER" id="PTHR34857">
    <property type="entry name" value="SLL0384 PROTEIN"/>
    <property type="match status" value="1"/>
</dbReference>
<dbReference type="PANTHER" id="PTHR34857:SF2">
    <property type="entry name" value="SLL0384 PROTEIN"/>
    <property type="match status" value="1"/>
</dbReference>
<evidence type="ECO:0000313" key="7">
    <source>
        <dbReference type="EMBL" id="MBS5333578.1"/>
    </source>
</evidence>
<feature type="transmembrane region" description="Helical" evidence="6">
    <location>
        <begin position="75"/>
        <end position="96"/>
    </location>
</feature>
<dbReference type="NCBIfam" id="TIGR02454">
    <property type="entry name" value="ECF_T_CbiQ"/>
    <property type="match status" value="1"/>
</dbReference>
<evidence type="ECO:0000256" key="6">
    <source>
        <dbReference type="SAM" id="Phobius"/>
    </source>
</evidence>
<keyword evidence="4 6" id="KW-1133">Transmembrane helix</keyword>
<dbReference type="GO" id="GO:0006824">
    <property type="term" value="P:cobalt ion transport"/>
    <property type="evidence" value="ECO:0007669"/>
    <property type="project" value="InterPro"/>
</dbReference>
<evidence type="ECO:0000256" key="4">
    <source>
        <dbReference type="ARBA" id="ARBA00022989"/>
    </source>
</evidence>
<dbReference type="CDD" id="cd16914">
    <property type="entry name" value="EcfT"/>
    <property type="match status" value="1"/>
</dbReference>
<dbReference type="GO" id="GO:0043190">
    <property type="term" value="C:ATP-binding cassette (ABC) transporter complex"/>
    <property type="evidence" value="ECO:0007669"/>
    <property type="project" value="InterPro"/>
</dbReference>
<dbReference type="InterPro" id="IPR012809">
    <property type="entry name" value="ECF_CbiQ"/>
</dbReference>
<gene>
    <name evidence="7" type="primary">cbiQ</name>
    <name evidence="7" type="ORF">KHY36_13760</name>
</gene>
<dbReference type="InterPro" id="IPR051611">
    <property type="entry name" value="ECF_transporter_component"/>
</dbReference>
<feature type="transmembrane region" description="Helical" evidence="6">
    <location>
        <begin position="108"/>
        <end position="134"/>
    </location>
</feature>
<comment type="caution">
    <text evidence="7">The sequence shown here is derived from an EMBL/GenBank/DDBJ whole genome shotgun (WGS) entry which is preliminary data.</text>
</comment>
<evidence type="ECO:0000313" key="8">
    <source>
        <dbReference type="Proteomes" id="UP000759273"/>
    </source>
</evidence>
<dbReference type="AlphaFoldDB" id="A0A943DD64"/>
<name>A0A943DD64_9FIRM</name>
<dbReference type="InterPro" id="IPR003339">
    <property type="entry name" value="ABC/ECF_trnsptr_transmembrane"/>
</dbReference>
<proteinExistence type="predicted"/>
<evidence type="ECO:0000256" key="2">
    <source>
        <dbReference type="ARBA" id="ARBA00022475"/>
    </source>
</evidence>
<dbReference type="EMBL" id="JAGZGG010000047">
    <property type="protein sequence ID" value="MBS5333578.1"/>
    <property type="molecule type" value="Genomic_DNA"/>
</dbReference>
<evidence type="ECO:0000256" key="5">
    <source>
        <dbReference type="ARBA" id="ARBA00023136"/>
    </source>
</evidence>
<sequence>MDRLHRAIKNVHRLDDLAARGTALTRLPPLPKLLAVLVYLCVTLSFQKYALTGLLGMAPWPILLYEIDDLSIVKTLRQCWAVVALLVLVGIANLFFDRAPVLTLGPVVLSGGAVTLLVLVVKGVLCFLAVYLLIATTGMERVCAALRQLHIPRVLVTTILLTYRYIVLLLQEGNRISTAYALRAPGEKGIHFRAWGSLLGQLLLRSVDRAQLVYESMMLRGYGWRDDPAPTRQPQKGSAAGTVFFVATLMYCILFRVIPIFELLGQLF</sequence>
<evidence type="ECO:0000256" key="1">
    <source>
        <dbReference type="ARBA" id="ARBA00004651"/>
    </source>
</evidence>
<keyword evidence="2" id="KW-1003">Cell membrane</keyword>
<protein>
    <submittedName>
        <fullName evidence="7">Cobalt ECF transporter T component CbiQ</fullName>
    </submittedName>
</protein>
<evidence type="ECO:0000256" key="3">
    <source>
        <dbReference type="ARBA" id="ARBA00022692"/>
    </source>
</evidence>
<comment type="subcellular location">
    <subcellularLocation>
        <location evidence="1">Cell membrane</location>
        <topology evidence="1">Multi-pass membrane protein</topology>
    </subcellularLocation>
</comment>
<keyword evidence="3 6" id="KW-0812">Transmembrane</keyword>
<accession>A0A943DD64</accession>